<dbReference type="PROSITE" id="PS51257">
    <property type="entry name" value="PROKAR_LIPOPROTEIN"/>
    <property type="match status" value="1"/>
</dbReference>
<sequence>MNKAIFQILFCTVLIVSCKETNSKRTEQKTKKTQSESHAFRMPEFKPFIIEFDWYNSTGEERIFRLTNDSLFVYNPKKSSEPVFKTDKLPADSIKKIEKINIYELKTDYTSPGIRDGVQIRLNFTKQENTRKIQLRNYYQKELSPIIEMINEIVPTDHKFWYDKEWLMKYTPKE</sequence>
<organism evidence="1 2">
    <name type="scientific">Aurantibacter aestuarii</name>
    <dbReference type="NCBI Taxonomy" id="1266046"/>
    <lineage>
        <taxon>Bacteria</taxon>
        <taxon>Pseudomonadati</taxon>
        <taxon>Bacteroidota</taxon>
        <taxon>Flavobacteriia</taxon>
        <taxon>Flavobacteriales</taxon>
        <taxon>Flavobacteriaceae</taxon>
        <taxon>Aurantibacter</taxon>
    </lineage>
</organism>
<gene>
    <name evidence="1" type="ORF">C7H52_12800</name>
</gene>
<reference evidence="1 2" key="1">
    <citation type="submission" date="2018-03" db="EMBL/GenBank/DDBJ databases">
        <title>Mesoflavibacter sp. HG37 and Mesoflavibacter sp. HG96 sp.nov., two marine bacteria isolated from seawater of Western Pacific Ocean.</title>
        <authorList>
            <person name="Cheng H."/>
            <person name="Wu Y.-H."/>
            <person name="Guo L.-L."/>
            <person name="Xu X.-W."/>
        </authorList>
    </citation>
    <scope>NUCLEOTIDE SEQUENCE [LARGE SCALE GENOMIC DNA]</scope>
    <source>
        <strain evidence="1 2">KCTC 32269</strain>
    </source>
</reference>
<evidence type="ECO:0008006" key="3">
    <source>
        <dbReference type="Google" id="ProtNLM"/>
    </source>
</evidence>
<name>A0A2T1N5L0_9FLAO</name>
<dbReference type="OrthoDB" id="1436515at2"/>
<evidence type="ECO:0000313" key="2">
    <source>
        <dbReference type="Proteomes" id="UP000238426"/>
    </source>
</evidence>
<protein>
    <recommendedName>
        <fullName evidence="3">Lipoprotein</fullName>
    </recommendedName>
</protein>
<keyword evidence="2" id="KW-1185">Reference proteome</keyword>
<comment type="caution">
    <text evidence="1">The sequence shown here is derived from an EMBL/GenBank/DDBJ whole genome shotgun (WGS) entry which is preliminary data.</text>
</comment>
<evidence type="ECO:0000313" key="1">
    <source>
        <dbReference type="EMBL" id="PSG86555.1"/>
    </source>
</evidence>
<dbReference type="Proteomes" id="UP000238426">
    <property type="component" value="Unassembled WGS sequence"/>
</dbReference>
<accession>A0A2T1N5L0</accession>
<dbReference type="AlphaFoldDB" id="A0A2T1N5L0"/>
<dbReference type="EMBL" id="PXOQ01000015">
    <property type="protein sequence ID" value="PSG86555.1"/>
    <property type="molecule type" value="Genomic_DNA"/>
</dbReference>
<proteinExistence type="predicted"/>
<dbReference type="RefSeq" id="WP_106464293.1">
    <property type="nucleotide sequence ID" value="NZ_PXOQ01000015.1"/>
</dbReference>